<protein>
    <submittedName>
        <fullName evidence="1">Uncharacterized protein</fullName>
    </submittedName>
</protein>
<dbReference type="Proteomes" id="UP000036700">
    <property type="component" value="Chromosome"/>
</dbReference>
<dbReference type="AlphaFoldDB" id="A0A0G3ELS9"/>
<dbReference type="RefSeq" id="WP_047212443.1">
    <property type="nucleotide sequence ID" value="NZ_CP011568.3"/>
</dbReference>
<accession>A0A0G3ELS9</accession>
<reference evidence="2" key="1">
    <citation type="submission" date="2015-06" db="EMBL/GenBank/DDBJ databases">
        <authorList>
            <person name="Lim Y.L."/>
            <person name="Ee R."/>
            <person name="Yong D."/>
            <person name="How K.Y."/>
            <person name="Yin W.F."/>
            <person name="Chan K.G."/>
        </authorList>
    </citation>
    <scope>NUCLEOTIDE SEQUENCE [LARGE SCALE GENOMIC DNA]</scope>
    <source>
        <strain evidence="2">DSM 25325</strain>
    </source>
</reference>
<proteinExistence type="predicted"/>
<dbReference type="OrthoDB" id="6708558at2"/>
<organism evidence="1 2">
    <name type="scientific">Pandoraea thiooxydans</name>
    <dbReference type="NCBI Taxonomy" id="445709"/>
    <lineage>
        <taxon>Bacteria</taxon>
        <taxon>Pseudomonadati</taxon>
        <taxon>Pseudomonadota</taxon>
        <taxon>Betaproteobacteria</taxon>
        <taxon>Burkholderiales</taxon>
        <taxon>Burkholderiaceae</taxon>
        <taxon>Pandoraea</taxon>
    </lineage>
</organism>
<evidence type="ECO:0000313" key="1">
    <source>
        <dbReference type="EMBL" id="AKJ66924.1"/>
    </source>
</evidence>
<keyword evidence="2" id="KW-1185">Reference proteome</keyword>
<dbReference type="PATRIC" id="fig|445709.3.peg.105"/>
<name>A0A0G3ELS9_9BURK</name>
<gene>
    <name evidence="1" type="ORF">ABW99_00440</name>
</gene>
<evidence type="ECO:0000313" key="2">
    <source>
        <dbReference type="Proteomes" id="UP000036700"/>
    </source>
</evidence>
<dbReference type="KEGG" id="ptx:ABW99_00440"/>
<sequence length="140" mass="16310">MPQLIEHIDAISRAKARDVVFVWFPECKLTFDPDRPRCDWETHPARVNIIEWLDANLIAWQCCAHFASEDALRSYDGRIYIDVPFDLADPIYQKVAAYLENPDGTTRIPGARFECLPLSRALRNKHHDVPGFWEKWAEDL</sequence>
<dbReference type="EMBL" id="CP011568">
    <property type="protein sequence ID" value="AKJ66924.1"/>
    <property type="molecule type" value="Genomic_DNA"/>
</dbReference>